<dbReference type="Proteomes" id="UP000243797">
    <property type="component" value="Unassembled WGS sequence"/>
</dbReference>
<sequence>MSSRPAPASHDSHHFINQSGCLCYGALHNILHGASRPPQTFSSPAPETFGTVLKSASDYNIRAQKGAWHVFPLVKTGTNEVSAWFACHEDADPTVELRRILRVSGSPYEHDHGSSFNDQTTAAQGILVINRYDWGGYDDRCADQIPQTAQLHNDSVGLVDHAQAGEAVRTWQEQAPQARQTLPSGTWLYSAHGEYLFARFGFDEARVHALSFLCFTDQTVFTQTSFMNSSTPVRQHESRLDTFHRNLREGHNFEGIDIARRLADTLSRHVPSAEEQVGPYDPVSYPLSLAHVSHFIAEAGALPLASETTDLVVEMVNEMVLSFLERSVVPVASSSNLAEAAEALFPDNASATSLDNRLHSRLVSRDVLPDPQASDPIGKMTLFVSSRAGTSTESLSDYINGIYRCIAFMLTETCELASQRAVGNGHDQIVPIDFRMAVITDAELCEKFEHSRVLQRGSRAQR</sequence>
<dbReference type="InParanoid" id="A0A2K1QMJ9"/>
<keyword evidence="2" id="KW-1185">Reference proteome</keyword>
<evidence type="ECO:0000313" key="1">
    <source>
        <dbReference type="EMBL" id="PNS16192.1"/>
    </source>
</evidence>
<dbReference type="OrthoDB" id="3535423at2759"/>
<reference evidence="1 2" key="1">
    <citation type="submission" date="2017-06" db="EMBL/GenBank/DDBJ databases">
        <title>Draft genome sequence of a variant of Elsinoe murrayae.</title>
        <authorList>
            <person name="Cheng Q."/>
        </authorList>
    </citation>
    <scope>NUCLEOTIDE SEQUENCE [LARGE SCALE GENOMIC DNA]</scope>
    <source>
        <strain evidence="1 2">CQ-2017a</strain>
    </source>
</reference>
<dbReference type="AlphaFoldDB" id="A0A2K1QMJ9"/>
<dbReference type="EMBL" id="NKHZ01000059">
    <property type="protein sequence ID" value="PNS16192.1"/>
    <property type="molecule type" value="Genomic_DNA"/>
</dbReference>
<protein>
    <submittedName>
        <fullName evidence="1">Uncharacterized protein</fullName>
    </submittedName>
</protein>
<accession>A0A2K1QMJ9</accession>
<comment type="caution">
    <text evidence="1">The sequence shown here is derived from an EMBL/GenBank/DDBJ whole genome shotgun (WGS) entry which is preliminary data.</text>
</comment>
<name>A0A2K1QMJ9_9PEZI</name>
<evidence type="ECO:0000313" key="2">
    <source>
        <dbReference type="Proteomes" id="UP000243797"/>
    </source>
</evidence>
<proteinExistence type="predicted"/>
<gene>
    <name evidence="1" type="ORF">CAC42_1955</name>
</gene>
<organism evidence="1 2">
    <name type="scientific">Sphaceloma murrayae</name>
    <dbReference type="NCBI Taxonomy" id="2082308"/>
    <lineage>
        <taxon>Eukaryota</taxon>
        <taxon>Fungi</taxon>
        <taxon>Dikarya</taxon>
        <taxon>Ascomycota</taxon>
        <taxon>Pezizomycotina</taxon>
        <taxon>Dothideomycetes</taxon>
        <taxon>Dothideomycetidae</taxon>
        <taxon>Myriangiales</taxon>
        <taxon>Elsinoaceae</taxon>
        <taxon>Sphaceloma</taxon>
    </lineage>
</organism>